<dbReference type="RefSeq" id="WP_317491461.1">
    <property type="nucleotide sequence ID" value="NZ_CP136051.1"/>
</dbReference>
<sequence>MITLVYLYQDDQESADIWMAKLLAVDPEHKLDPSADPNEIILLKEKFLYKPIFRVSLSISGNQSTYRELTKFGPGNLEFDKVTASPGIGLGGSALLEREVYPGVDVGTGISFLSRSFSIEKELVYAINKMTVEEAESWLELPLFLKYTYYGDGDNKWNPYVLAGGSLGYILSGKLGSPERSNEGASVTVGSVDLVALEQRNKFNYSAMIGLGAKIRLKTHFFFLEAKYVYGLSNLVNDDNRFAGSLETLYLLGYVDSNFSLNGLMATFGYQRSIYNPRKIKK</sequence>
<keyword evidence="3" id="KW-1185">Reference proteome</keyword>
<dbReference type="Proteomes" id="UP001302349">
    <property type="component" value="Chromosome"/>
</dbReference>
<dbReference type="InterPro" id="IPR025665">
    <property type="entry name" value="Beta-barrel_OMP_2"/>
</dbReference>
<evidence type="ECO:0000259" key="1">
    <source>
        <dbReference type="Pfam" id="PF13568"/>
    </source>
</evidence>
<proteinExistence type="predicted"/>
<accession>A0ABZ0IY00</accession>
<dbReference type="Pfam" id="PF13568">
    <property type="entry name" value="OMP_b-brl_2"/>
    <property type="match status" value="1"/>
</dbReference>
<organism evidence="2 3">
    <name type="scientific">Imperialibacter roseus</name>
    <dbReference type="NCBI Taxonomy" id="1324217"/>
    <lineage>
        <taxon>Bacteria</taxon>
        <taxon>Pseudomonadati</taxon>
        <taxon>Bacteroidota</taxon>
        <taxon>Cytophagia</taxon>
        <taxon>Cytophagales</taxon>
        <taxon>Flammeovirgaceae</taxon>
        <taxon>Imperialibacter</taxon>
    </lineage>
</organism>
<gene>
    <name evidence="2" type="ORF">RT717_09300</name>
</gene>
<name>A0ABZ0IY00_9BACT</name>
<evidence type="ECO:0000313" key="2">
    <source>
        <dbReference type="EMBL" id="WOK08830.1"/>
    </source>
</evidence>
<feature type="domain" description="Outer membrane protein beta-barrel" evidence="1">
    <location>
        <begin position="83"/>
        <end position="236"/>
    </location>
</feature>
<protein>
    <submittedName>
        <fullName evidence="2">Porin family protein</fullName>
    </submittedName>
</protein>
<evidence type="ECO:0000313" key="3">
    <source>
        <dbReference type="Proteomes" id="UP001302349"/>
    </source>
</evidence>
<reference evidence="2 3" key="1">
    <citation type="journal article" date="2023" name="Microbiol. Resour. Announc.">
        <title>Complete Genome Sequence of Imperialibacter roseus strain P4T.</title>
        <authorList>
            <person name="Tizabi D.R."/>
            <person name="Bachvaroff T."/>
            <person name="Hill R.T."/>
        </authorList>
    </citation>
    <scope>NUCLEOTIDE SEQUENCE [LARGE SCALE GENOMIC DNA]</scope>
    <source>
        <strain evidence="2 3">P4T</strain>
    </source>
</reference>
<dbReference type="EMBL" id="CP136051">
    <property type="protein sequence ID" value="WOK08830.1"/>
    <property type="molecule type" value="Genomic_DNA"/>
</dbReference>
<dbReference type="Gene3D" id="2.40.160.20">
    <property type="match status" value="1"/>
</dbReference>